<protein>
    <submittedName>
        <fullName evidence="1">Uncharacterized protein</fullName>
    </submittedName>
</protein>
<evidence type="ECO:0000313" key="2">
    <source>
        <dbReference type="Proteomes" id="UP001177021"/>
    </source>
</evidence>
<sequence>MENKKQREKNRALDSNSTPPHYTEERGKEIRELHKKYKKLEQDWNAFKESRSTISRKYRSPITTFTNPIFQQLDFSNNFVSPKELMSSLQKDFSSSEEDEHEEPWKNYHESVKDIIQERREAFESGRLKGRRLFESTTESETDHDDDDDDDSNVASQREVRSMSFCYSGDEDEEENEHENELLGSSLSPPPPIGEFVDKDMVANADDIKVGSYKSSILHSPVQHSSIFSSLSSLLDLLRVLAINNNGEIFQKKIIRAIIDF</sequence>
<comment type="caution">
    <text evidence="1">The sequence shown here is derived from an EMBL/GenBank/DDBJ whole genome shotgun (WGS) entry which is preliminary data.</text>
</comment>
<proteinExistence type="predicted"/>
<accession>A0ACB0J9I9</accession>
<keyword evidence="2" id="KW-1185">Reference proteome</keyword>
<dbReference type="Proteomes" id="UP001177021">
    <property type="component" value="Unassembled WGS sequence"/>
</dbReference>
<evidence type="ECO:0000313" key="1">
    <source>
        <dbReference type="EMBL" id="CAJ2641245.1"/>
    </source>
</evidence>
<organism evidence="1 2">
    <name type="scientific">Trifolium pratense</name>
    <name type="common">Red clover</name>
    <dbReference type="NCBI Taxonomy" id="57577"/>
    <lineage>
        <taxon>Eukaryota</taxon>
        <taxon>Viridiplantae</taxon>
        <taxon>Streptophyta</taxon>
        <taxon>Embryophyta</taxon>
        <taxon>Tracheophyta</taxon>
        <taxon>Spermatophyta</taxon>
        <taxon>Magnoliopsida</taxon>
        <taxon>eudicotyledons</taxon>
        <taxon>Gunneridae</taxon>
        <taxon>Pentapetalae</taxon>
        <taxon>rosids</taxon>
        <taxon>fabids</taxon>
        <taxon>Fabales</taxon>
        <taxon>Fabaceae</taxon>
        <taxon>Papilionoideae</taxon>
        <taxon>50 kb inversion clade</taxon>
        <taxon>NPAAA clade</taxon>
        <taxon>Hologalegina</taxon>
        <taxon>IRL clade</taxon>
        <taxon>Trifolieae</taxon>
        <taxon>Trifolium</taxon>
    </lineage>
</organism>
<reference evidence="1" key="1">
    <citation type="submission" date="2023-10" db="EMBL/GenBank/DDBJ databases">
        <authorList>
            <person name="Rodriguez Cubillos JULIANA M."/>
            <person name="De Vega J."/>
        </authorList>
    </citation>
    <scope>NUCLEOTIDE SEQUENCE</scope>
</reference>
<gene>
    <name evidence="1" type="ORF">MILVUS5_LOCUS10932</name>
</gene>
<dbReference type="EMBL" id="CASHSV030000024">
    <property type="protein sequence ID" value="CAJ2641245.1"/>
    <property type="molecule type" value="Genomic_DNA"/>
</dbReference>
<name>A0ACB0J9I9_TRIPR</name>